<dbReference type="EMBL" id="BGPR01019890">
    <property type="protein sequence ID" value="GBN83254.1"/>
    <property type="molecule type" value="Genomic_DNA"/>
</dbReference>
<evidence type="ECO:0000313" key="1">
    <source>
        <dbReference type="EMBL" id="GBN83254.1"/>
    </source>
</evidence>
<accession>A0A4Y2S4W7</accession>
<sequence>MEVSSKTFDVSRLAGNLRTRGVSPFLLKLFRKKNENARWAGDRNPCILTHWHLCFDLSLFITSSLPLIRRHFTCTREPWWPGGQISAPWPEDSRFGIPFHQRSVVHMGVAHVKYDAQGQASSRWPGVEVWKGGCWLGYRHLTLVQNDEVCSETAPAIAATEIETPSNRDISPT</sequence>
<dbReference type="AlphaFoldDB" id="A0A4Y2S4W7"/>
<keyword evidence="2" id="KW-1185">Reference proteome</keyword>
<organism evidence="1 2">
    <name type="scientific">Araneus ventricosus</name>
    <name type="common">Orbweaver spider</name>
    <name type="synonym">Epeira ventricosa</name>
    <dbReference type="NCBI Taxonomy" id="182803"/>
    <lineage>
        <taxon>Eukaryota</taxon>
        <taxon>Metazoa</taxon>
        <taxon>Ecdysozoa</taxon>
        <taxon>Arthropoda</taxon>
        <taxon>Chelicerata</taxon>
        <taxon>Arachnida</taxon>
        <taxon>Araneae</taxon>
        <taxon>Araneomorphae</taxon>
        <taxon>Entelegynae</taxon>
        <taxon>Araneoidea</taxon>
        <taxon>Araneidae</taxon>
        <taxon>Araneus</taxon>
    </lineage>
</organism>
<evidence type="ECO:0000313" key="2">
    <source>
        <dbReference type="Proteomes" id="UP000499080"/>
    </source>
</evidence>
<name>A0A4Y2S4W7_ARAVE</name>
<reference evidence="1 2" key="1">
    <citation type="journal article" date="2019" name="Sci. Rep.">
        <title>Orb-weaving spider Araneus ventricosus genome elucidates the spidroin gene catalogue.</title>
        <authorList>
            <person name="Kono N."/>
            <person name="Nakamura H."/>
            <person name="Ohtoshi R."/>
            <person name="Moran D.A.P."/>
            <person name="Shinohara A."/>
            <person name="Yoshida Y."/>
            <person name="Fujiwara M."/>
            <person name="Mori M."/>
            <person name="Tomita M."/>
            <person name="Arakawa K."/>
        </authorList>
    </citation>
    <scope>NUCLEOTIDE SEQUENCE [LARGE SCALE GENOMIC DNA]</scope>
</reference>
<gene>
    <name evidence="1" type="ORF">AVEN_158228_1</name>
</gene>
<dbReference type="Proteomes" id="UP000499080">
    <property type="component" value="Unassembled WGS sequence"/>
</dbReference>
<comment type="caution">
    <text evidence="1">The sequence shown here is derived from an EMBL/GenBank/DDBJ whole genome shotgun (WGS) entry which is preliminary data.</text>
</comment>
<proteinExistence type="predicted"/>
<protein>
    <submittedName>
        <fullName evidence="1">Uncharacterized protein</fullName>
    </submittedName>
</protein>